<dbReference type="SUPFAM" id="SSF100950">
    <property type="entry name" value="NagB/RpiA/CoA transferase-like"/>
    <property type="match status" value="1"/>
</dbReference>
<accession>A0A378A3M1</accession>
<protein>
    <submittedName>
        <fullName evidence="2">Methylthioribose-1-phosphate isomerase</fullName>
        <ecNumber evidence="2">5.3.1.23</ecNumber>
    </submittedName>
</protein>
<dbReference type="EC" id="5.3.1.23" evidence="2"/>
<dbReference type="Proteomes" id="UP000254020">
    <property type="component" value="Unassembled WGS sequence"/>
</dbReference>
<dbReference type="PANTHER" id="PTHR43475:SF1">
    <property type="entry name" value="METHYLTHIORIBOSE-1-PHOSPHATE ISOMERASE"/>
    <property type="match status" value="1"/>
</dbReference>
<dbReference type="InterPro" id="IPR000649">
    <property type="entry name" value="IF-2B-related"/>
</dbReference>
<organism evidence="2 3">
    <name type="scientific">Klebsiella pneumoniae subsp. pneumoniae</name>
    <dbReference type="NCBI Taxonomy" id="72407"/>
    <lineage>
        <taxon>Bacteria</taxon>
        <taxon>Pseudomonadati</taxon>
        <taxon>Pseudomonadota</taxon>
        <taxon>Gammaproteobacteria</taxon>
        <taxon>Enterobacterales</taxon>
        <taxon>Enterobacteriaceae</taxon>
        <taxon>Klebsiella/Raoultella group</taxon>
        <taxon>Klebsiella</taxon>
        <taxon>Klebsiella pneumoniae complex</taxon>
    </lineage>
</organism>
<dbReference type="EMBL" id="UGMA01000005">
    <property type="protein sequence ID" value="STU97050.1"/>
    <property type="molecule type" value="Genomic_DNA"/>
</dbReference>
<dbReference type="GO" id="GO:0046523">
    <property type="term" value="F:S-methyl-5-thioribose-1-phosphate isomerase activity"/>
    <property type="evidence" value="ECO:0007669"/>
    <property type="project" value="UniProtKB-EC"/>
</dbReference>
<evidence type="ECO:0000313" key="2">
    <source>
        <dbReference type="EMBL" id="STU97050.1"/>
    </source>
</evidence>
<dbReference type="InterPro" id="IPR037171">
    <property type="entry name" value="NagB/RpiA_transferase-like"/>
</dbReference>
<dbReference type="Gene3D" id="3.40.50.10470">
    <property type="entry name" value="Translation initiation factor eif-2b, domain 2"/>
    <property type="match status" value="1"/>
</dbReference>
<dbReference type="Pfam" id="PF01008">
    <property type="entry name" value="IF-2B"/>
    <property type="match status" value="1"/>
</dbReference>
<reference evidence="2 3" key="1">
    <citation type="submission" date="2018-06" db="EMBL/GenBank/DDBJ databases">
        <authorList>
            <consortium name="Pathogen Informatics"/>
            <person name="Doyle S."/>
        </authorList>
    </citation>
    <scope>NUCLEOTIDE SEQUENCE [LARGE SCALE GENOMIC DNA]</scope>
    <source>
        <strain evidence="2 3">NCTC9504</strain>
    </source>
</reference>
<dbReference type="GO" id="GO:0019509">
    <property type="term" value="P:L-methionine salvage from methylthioadenosine"/>
    <property type="evidence" value="ECO:0007669"/>
    <property type="project" value="TreeGrafter"/>
</dbReference>
<keyword evidence="2" id="KW-0413">Isomerase</keyword>
<evidence type="ECO:0000313" key="3">
    <source>
        <dbReference type="Proteomes" id="UP000254020"/>
    </source>
</evidence>
<dbReference type="PANTHER" id="PTHR43475">
    <property type="entry name" value="METHYLTHIORIBOSE-1-PHOSPHATE ISOMERASE"/>
    <property type="match status" value="1"/>
</dbReference>
<evidence type="ECO:0000256" key="1">
    <source>
        <dbReference type="RuleBase" id="RU003814"/>
    </source>
</evidence>
<dbReference type="AlphaFoldDB" id="A0A378A3M1"/>
<sequence>MTNVWVDETRRCCRRSLTAWELGELGVPYQLIADSMAASLMAQGQVDAVWVGATYRRQRRRGE</sequence>
<proteinExistence type="inferred from homology"/>
<dbReference type="InterPro" id="IPR042529">
    <property type="entry name" value="IF_2B-like_C"/>
</dbReference>
<comment type="similarity">
    <text evidence="1">Belongs to the eIF-2B alpha/beta/delta subunits family.</text>
</comment>
<name>A0A378A3M1_KLEPN</name>
<gene>
    <name evidence="2" type="primary">mtnA</name>
    <name evidence="2" type="ORF">NCTC9504_04755</name>
</gene>